<feature type="region of interest" description="Disordered" evidence="1">
    <location>
        <begin position="1"/>
        <end position="28"/>
    </location>
</feature>
<protein>
    <submittedName>
        <fullName evidence="2">Uncharacterized protein</fullName>
    </submittedName>
</protein>
<sequence length="70" mass="7336">MRALGSVGRQGLTGVRGPQRRGSHPASLQCVPAGSSGIPLIGTMGFCHLELLETKLIKKGHDEAGEEVNE</sequence>
<organism evidence="2 3">
    <name type="scientific">Pleurodeles waltl</name>
    <name type="common">Iberian ribbed newt</name>
    <dbReference type="NCBI Taxonomy" id="8319"/>
    <lineage>
        <taxon>Eukaryota</taxon>
        <taxon>Metazoa</taxon>
        <taxon>Chordata</taxon>
        <taxon>Craniata</taxon>
        <taxon>Vertebrata</taxon>
        <taxon>Euteleostomi</taxon>
        <taxon>Amphibia</taxon>
        <taxon>Batrachia</taxon>
        <taxon>Caudata</taxon>
        <taxon>Salamandroidea</taxon>
        <taxon>Salamandridae</taxon>
        <taxon>Pleurodelinae</taxon>
        <taxon>Pleurodeles</taxon>
    </lineage>
</organism>
<evidence type="ECO:0000313" key="2">
    <source>
        <dbReference type="EMBL" id="KAJ1179308.1"/>
    </source>
</evidence>
<reference evidence="2" key="1">
    <citation type="journal article" date="2022" name="bioRxiv">
        <title>Sequencing and chromosome-scale assembly of the giantPleurodeles waltlgenome.</title>
        <authorList>
            <person name="Brown T."/>
            <person name="Elewa A."/>
            <person name="Iarovenko S."/>
            <person name="Subramanian E."/>
            <person name="Araus A.J."/>
            <person name="Petzold A."/>
            <person name="Susuki M."/>
            <person name="Suzuki K.-i.T."/>
            <person name="Hayashi T."/>
            <person name="Toyoda A."/>
            <person name="Oliveira C."/>
            <person name="Osipova E."/>
            <person name="Leigh N.D."/>
            <person name="Simon A."/>
            <person name="Yun M.H."/>
        </authorList>
    </citation>
    <scope>NUCLEOTIDE SEQUENCE</scope>
    <source>
        <strain evidence="2">20211129_DDA</strain>
        <tissue evidence="2">Liver</tissue>
    </source>
</reference>
<dbReference type="EMBL" id="JANPWB010000006">
    <property type="protein sequence ID" value="KAJ1179308.1"/>
    <property type="molecule type" value="Genomic_DNA"/>
</dbReference>
<dbReference type="Proteomes" id="UP001066276">
    <property type="component" value="Chromosome 3_2"/>
</dbReference>
<dbReference type="AlphaFoldDB" id="A0AAV7TS98"/>
<name>A0AAV7TS98_PLEWA</name>
<evidence type="ECO:0000313" key="3">
    <source>
        <dbReference type="Proteomes" id="UP001066276"/>
    </source>
</evidence>
<comment type="caution">
    <text evidence="2">The sequence shown here is derived from an EMBL/GenBank/DDBJ whole genome shotgun (WGS) entry which is preliminary data.</text>
</comment>
<evidence type="ECO:0000256" key="1">
    <source>
        <dbReference type="SAM" id="MobiDB-lite"/>
    </source>
</evidence>
<accession>A0AAV7TS98</accession>
<keyword evidence="3" id="KW-1185">Reference proteome</keyword>
<gene>
    <name evidence="2" type="ORF">NDU88_004542</name>
</gene>
<proteinExistence type="predicted"/>